<accession>A0A2W2ASV3</accession>
<reference evidence="6 7" key="1">
    <citation type="submission" date="2018-06" db="EMBL/GenBank/DDBJ databases">
        <title>Mucibacter soli gen. nov., sp. nov., a new member of the family Chitinophagaceae producing mucin.</title>
        <authorList>
            <person name="Kim M.-K."/>
            <person name="Park S."/>
            <person name="Kim T.-S."/>
            <person name="Joung Y."/>
            <person name="Han J.-H."/>
            <person name="Kim S.B."/>
        </authorList>
    </citation>
    <scope>NUCLEOTIDE SEQUENCE [LARGE SCALE GENOMIC DNA]</scope>
    <source>
        <strain evidence="6 7">R1-15</strain>
    </source>
</reference>
<dbReference type="Gene3D" id="1.10.357.10">
    <property type="entry name" value="Tetracycline Repressor, domain 2"/>
    <property type="match status" value="1"/>
</dbReference>
<dbReference type="InterPro" id="IPR036271">
    <property type="entry name" value="Tet_transcr_reg_TetR-rel_C_sf"/>
</dbReference>
<dbReference type="EMBL" id="QKTW01000027">
    <property type="protein sequence ID" value="PZF71034.1"/>
    <property type="molecule type" value="Genomic_DNA"/>
</dbReference>
<dbReference type="GO" id="GO:0003677">
    <property type="term" value="F:DNA binding"/>
    <property type="evidence" value="ECO:0007669"/>
    <property type="project" value="UniProtKB-UniRule"/>
</dbReference>
<comment type="caution">
    <text evidence="6">The sequence shown here is derived from an EMBL/GenBank/DDBJ whole genome shotgun (WGS) entry which is preliminary data.</text>
</comment>
<dbReference type="PANTHER" id="PTHR47506:SF3">
    <property type="entry name" value="HTH-TYPE TRANSCRIPTIONAL REGULATOR LMRA"/>
    <property type="match status" value="1"/>
</dbReference>
<name>A0A2W2ASV3_9BACT</name>
<evidence type="ECO:0000256" key="1">
    <source>
        <dbReference type="ARBA" id="ARBA00023015"/>
    </source>
</evidence>
<dbReference type="PROSITE" id="PS50977">
    <property type="entry name" value="HTH_TETR_2"/>
    <property type="match status" value="1"/>
</dbReference>
<protein>
    <submittedName>
        <fullName evidence="6">TetR/AcrR family transcriptional regulator</fullName>
    </submittedName>
</protein>
<dbReference type="RefSeq" id="WP_111000768.1">
    <property type="nucleotide sequence ID" value="NZ_QKTW01000027.1"/>
</dbReference>
<keyword evidence="2 4" id="KW-0238">DNA-binding</keyword>
<evidence type="ECO:0000256" key="3">
    <source>
        <dbReference type="ARBA" id="ARBA00023163"/>
    </source>
</evidence>
<dbReference type="SUPFAM" id="SSF46689">
    <property type="entry name" value="Homeodomain-like"/>
    <property type="match status" value="1"/>
</dbReference>
<keyword evidence="1" id="KW-0805">Transcription regulation</keyword>
<evidence type="ECO:0000256" key="4">
    <source>
        <dbReference type="PROSITE-ProRule" id="PRU00335"/>
    </source>
</evidence>
<evidence type="ECO:0000256" key="2">
    <source>
        <dbReference type="ARBA" id="ARBA00023125"/>
    </source>
</evidence>
<dbReference type="AlphaFoldDB" id="A0A2W2ASV3"/>
<dbReference type="InterPro" id="IPR009057">
    <property type="entry name" value="Homeodomain-like_sf"/>
</dbReference>
<dbReference type="Pfam" id="PF00440">
    <property type="entry name" value="TetR_N"/>
    <property type="match status" value="1"/>
</dbReference>
<dbReference type="OrthoDB" id="9787680at2"/>
<dbReference type="InterPro" id="IPR001647">
    <property type="entry name" value="HTH_TetR"/>
</dbReference>
<keyword evidence="3" id="KW-0804">Transcription</keyword>
<feature type="DNA-binding region" description="H-T-H motif" evidence="4">
    <location>
        <begin position="29"/>
        <end position="48"/>
    </location>
</feature>
<proteinExistence type="predicted"/>
<dbReference type="PRINTS" id="PR00455">
    <property type="entry name" value="HTHTETR"/>
</dbReference>
<evidence type="ECO:0000313" key="7">
    <source>
        <dbReference type="Proteomes" id="UP000248745"/>
    </source>
</evidence>
<feature type="domain" description="HTH tetR-type" evidence="5">
    <location>
        <begin position="6"/>
        <end position="66"/>
    </location>
</feature>
<gene>
    <name evidence="6" type="ORF">DN068_20240</name>
</gene>
<keyword evidence="7" id="KW-1185">Reference proteome</keyword>
<evidence type="ECO:0000259" key="5">
    <source>
        <dbReference type="PROSITE" id="PS50977"/>
    </source>
</evidence>
<dbReference type="Proteomes" id="UP000248745">
    <property type="component" value="Unassembled WGS sequence"/>
</dbReference>
<dbReference type="PANTHER" id="PTHR47506">
    <property type="entry name" value="TRANSCRIPTIONAL REGULATORY PROTEIN"/>
    <property type="match status" value="1"/>
</dbReference>
<evidence type="ECO:0000313" key="6">
    <source>
        <dbReference type="EMBL" id="PZF71034.1"/>
    </source>
</evidence>
<organism evidence="6 7">
    <name type="scientific">Taibaiella soli</name>
    <dbReference type="NCBI Taxonomy" id="1649169"/>
    <lineage>
        <taxon>Bacteria</taxon>
        <taxon>Pseudomonadati</taxon>
        <taxon>Bacteroidota</taxon>
        <taxon>Chitinophagia</taxon>
        <taxon>Chitinophagales</taxon>
        <taxon>Chitinophagaceae</taxon>
        <taxon>Taibaiella</taxon>
    </lineage>
</organism>
<sequence length="187" mass="21139">MKPRGQIVTDKILDTAERLFYAQGYCNTGINQVIEEADIAKASLYKHFETKTDLLVAYVQRTHERWFERLETAINKVTDPKGKLLAIFDHHAERQKVREFGGCPFIKANDEAGMSDPRVLEEIQEAKLHSKDIIKKLVAQSGHKKLLTDQDLTELIFLSLEGSITSASVFKTSADILAAKKIIQKLL</sequence>
<dbReference type="SUPFAM" id="SSF48498">
    <property type="entry name" value="Tetracyclin repressor-like, C-terminal domain"/>
    <property type="match status" value="1"/>
</dbReference>